<protein>
    <recommendedName>
        <fullName evidence="4">Glycosyl hydrolases 25 family protein</fullName>
    </recommendedName>
</protein>
<comment type="similarity">
    <text evidence="1">Belongs to the glycosyl hydrolase 25 family.</text>
</comment>
<dbReference type="PANTHER" id="PTHR34135:SF2">
    <property type="entry name" value="LYSOZYME"/>
    <property type="match status" value="1"/>
</dbReference>
<dbReference type="AlphaFoldDB" id="A0AAC9ULG6"/>
<dbReference type="InterPro" id="IPR002053">
    <property type="entry name" value="Glyco_hydro_25"/>
</dbReference>
<dbReference type="GO" id="GO:0016052">
    <property type="term" value="P:carbohydrate catabolic process"/>
    <property type="evidence" value="ECO:0007669"/>
    <property type="project" value="TreeGrafter"/>
</dbReference>
<dbReference type="GO" id="GO:0003796">
    <property type="term" value="F:lysozyme activity"/>
    <property type="evidence" value="ECO:0007669"/>
    <property type="project" value="InterPro"/>
</dbReference>
<evidence type="ECO:0000313" key="2">
    <source>
        <dbReference type="EMBL" id="ASN59368.1"/>
    </source>
</evidence>
<dbReference type="Proteomes" id="UP000199749">
    <property type="component" value="Chromosome"/>
</dbReference>
<proteinExistence type="inferred from homology"/>
<dbReference type="GO" id="GO:0016998">
    <property type="term" value="P:cell wall macromolecule catabolic process"/>
    <property type="evidence" value="ECO:0007669"/>
    <property type="project" value="InterPro"/>
</dbReference>
<dbReference type="Gene3D" id="3.20.20.80">
    <property type="entry name" value="Glycosidases"/>
    <property type="match status" value="1"/>
</dbReference>
<dbReference type="Pfam" id="PF01183">
    <property type="entry name" value="Glyco_hydro_25"/>
    <property type="match status" value="1"/>
</dbReference>
<accession>A0AAC9ULG6</accession>
<dbReference type="SUPFAM" id="SSF51445">
    <property type="entry name" value="(Trans)glycosidases"/>
    <property type="match status" value="1"/>
</dbReference>
<dbReference type="GO" id="GO:0009253">
    <property type="term" value="P:peptidoglycan catabolic process"/>
    <property type="evidence" value="ECO:0007669"/>
    <property type="project" value="InterPro"/>
</dbReference>
<dbReference type="PROSITE" id="PS51904">
    <property type="entry name" value="GLYCOSYL_HYDROL_F25_2"/>
    <property type="match status" value="1"/>
</dbReference>
<evidence type="ECO:0008006" key="4">
    <source>
        <dbReference type="Google" id="ProtNLM"/>
    </source>
</evidence>
<dbReference type="EMBL" id="CP022474">
    <property type="protein sequence ID" value="ASN59368.1"/>
    <property type="molecule type" value="Genomic_DNA"/>
</dbReference>
<sequence>MAHALFFKQLANQNVKAAVVKITEGSADGTNYVNPKAANQITNALNTGMQAHCYHFARFTSISDAQNEANSFVKHVQSFGMDSTTILVLDVESEDLTTDPQALTDQINAFMTVVKANGYSKCDIYASASWFNQPHFDRKKLMPQNCWVANYGRTQPDVENVGAWQFTDNWNGQNIDMSYDFSAFYTG</sequence>
<evidence type="ECO:0000313" key="3">
    <source>
        <dbReference type="Proteomes" id="UP000199749"/>
    </source>
</evidence>
<gene>
    <name evidence="2" type="ORF">CG419_01435</name>
</gene>
<name>A0AAC9ULG6_LATCU</name>
<dbReference type="PANTHER" id="PTHR34135">
    <property type="entry name" value="LYSOZYME"/>
    <property type="match status" value="1"/>
</dbReference>
<organism evidence="2 3">
    <name type="scientific">Latilactobacillus curvatus</name>
    <name type="common">Lactobacillus curvatus</name>
    <dbReference type="NCBI Taxonomy" id="28038"/>
    <lineage>
        <taxon>Bacteria</taxon>
        <taxon>Bacillati</taxon>
        <taxon>Bacillota</taxon>
        <taxon>Bacilli</taxon>
        <taxon>Lactobacillales</taxon>
        <taxon>Lactobacillaceae</taxon>
        <taxon>Latilactobacillus</taxon>
    </lineage>
</organism>
<dbReference type="RefSeq" id="WP_089556262.1">
    <property type="nucleotide sequence ID" value="NZ_CP022474.1"/>
</dbReference>
<evidence type="ECO:0000256" key="1">
    <source>
        <dbReference type="ARBA" id="ARBA00010646"/>
    </source>
</evidence>
<reference evidence="2 3" key="1">
    <citation type="submission" date="2017-07" db="EMBL/GenBank/DDBJ databases">
        <title>Lactobacillus curvatus MRS6 whole genome.</title>
        <authorList>
            <person name="Jans C."/>
            <person name="Lagler S."/>
            <person name="Lacroix C."/>
            <person name="Meile L."/>
            <person name="Stevens M.J.A."/>
        </authorList>
    </citation>
    <scope>NUCLEOTIDE SEQUENCE [LARGE SCALE GENOMIC DNA]</scope>
    <source>
        <strain evidence="2 3">MRS6</strain>
    </source>
</reference>
<dbReference type="InterPro" id="IPR017853">
    <property type="entry name" value="GH"/>
</dbReference>